<dbReference type="RefSeq" id="XP_018651800.1">
    <property type="nucleotide sequence ID" value="XM_018796682.1"/>
</dbReference>
<dbReference type="InParanoid" id="G4VIE3"/>
<dbReference type="HOGENOM" id="CLU_3369029_0_0_1"/>
<protein>
    <submittedName>
        <fullName evidence="2">Putative homeobox protein SMOX-4</fullName>
    </submittedName>
</protein>
<dbReference type="WBParaSite" id="Smp_198100.1">
    <property type="protein sequence ID" value="Smp_198100.1"/>
    <property type="gene ID" value="Smp_198100"/>
</dbReference>
<dbReference type="KEGG" id="smm:Smp_198100"/>
<dbReference type="CTD" id="29830232"/>
<dbReference type="Proteomes" id="UP000008854">
    <property type="component" value="Unassembled WGS sequence"/>
</dbReference>
<organism evidence="1 2">
    <name type="scientific">Schistosoma mansoni</name>
    <name type="common">Blood fluke</name>
    <dbReference type="NCBI Taxonomy" id="6183"/>
    <lineage>
        <taxon>Eukaryota</taxon>
        <taxon>Metazoa</taxon>
        <taxon>Spiralia</taxon>
        <taxon>Lophotrochozoa</taxon>
        <taxon>Platyhelminthes</taxon>
        <taxon>Trematoda</taxon>
        <taxon>Digenea</taxon>
        <taxon>Strigeidida</taxon>
        <taxon>Schistosomatoidea</taxon>
        <taxon>Schistosomatidae</taxon>
        <taxon>Schistosoma</taxon>
    </lineage>
</organism>
<accession>G4VIE3</accession>
<reference evidence="1" key="1">
    <citation type="journal article" date="2012" name="PLoS Negl. Trop. Dis.">
        <title>A systematically improved high quality genome and transcriptome of the human blood fluke Schistosoma mansoni.</title>
        <authorList>
            <person name="Protasio A.V."/>
            <person name="Tsai I.J."/>
            <person name="Babbage A."/>
            <person name="Nichol S."/>
            <person name="Hunt M."/>
            <person name="Aslett M.A."/>
            <person name="De Silva N."/>
            <person name="Velarde G.S."/>
            <person name="Anderson T.J."/>
            <person name="Clark R.C."/>
            <person name="Davidson C."/>
            <person name="Dillon G.P."/>
            <person name="Holroyd N.E."/>
            <person name="LoVerde P.T."/>
            <person name="Lloyd C."/>
            <person name="McQuillan J."/>
            <person name="Oliveira G."/>
            <person name="Otto T.D."/>
            <person name="Parker-Manuel S.J."/>
            <person name="Quail M.A."/>
            <person name="Wilson R.A."/>
            <person name="Zerlotini A."/>
            <person name="Dunne D.W."/>
            <person name="Berriman M."/>
        </authorList>
    </citation>
    <scope>NUCLEOTIDE SEQUENCE [LARGE SCALE GENOMIC DNA]</scope>
    <source>
        <strain evidence="1">Puerto Rican</strain>
    </source>
</reference>
<sequence>MLSCKLNSFVYPLKELNNLYNPMLITFIQFKRFIS</sequence>
<reference evidence="2" key="2">
    <citation type="submission" date="2018-12" db="UniProtKB">
        <authorList>
            <consortium name="WormBaseParasite"/>
        </authorList>
    </citation>
    <scope>IDENTIFICATION</scope>
    <source>
        <strain evidence="2">Puerto Rican</strain>
    </source>
</reference>
<dbReference type="AlphaFoldDB" id="G4VIE3"/>
<name>G4VIE3_SCHMA</name>
<evidence type="ECO:0000313" key="1">
    <source>
        <dbReference type="Proteomes" id="UP000008854"/>
    </source>
</evidence>
<dbReference type="GeneID" id="29830232"/>
<evidence type="ECO:0000313" key="2">
    <source>
        <dbReference type="WBParaSite" id="Smp_198100.1"/>
    </source>
</evidence>
<keyword evidence="1" id="KW-1185">Reference proteome</keyword>
<proteinExistence type="predicted"/>